<reference evidence="2 3" key="1">
    <citation type="journal article" date="2004" name="Science">
        <title>The genome of the diatom Thalassiosira pseudonana: ecology, evolution, and metabolism.</title>
        <authorList>
            <person name="Armbrust E.V."/>
            <person name="Berges J.A."/>
            <person name="Bowler C."/>
            <person name="Green B.R."/>
            <person name="Martinez D."/>
            <person name="Putnam N.H."/>
            <person name="Zhou S."/>
            <person name="Allen A.E."/>
            <person name="Apt K.E."/>
            <person name="Bechner M."/>
            <person name="Brzezinski M.A."/>
            <person name="Chaal B.K."/>
            <person name="Chiovitti A."/>
            <person name="Davis A.K."/>
            <person name="Demarest M.S."/>
            <person name="Detter J.C."/>
            <person name="Glavina T."/>
            <person name="Goodstein D."/>
            <person name="Hadi M.Z."/>
            <person name="Hellsten U."/>
            <person name="Hildebrand M."/>
            <person name="Jenkins B.D."/>
            <person name="Jurka J."/>
            <person name="Kapitonov V.V."/>
            <person name="Kroger N."/>
            <person name="Lau W.W."/>
            <person name="Lane T.W."/>
            <person name="Larimer F.W."/>
            <person name="Lippmeier J.C."/>
            <person name="Lucas S."/>
            <person name="Medina M."/>
            <person name="Montsant A."/>
            <person name="Obornik M."/>
            <person name="Parker M.S."/>
            <person name="Palenik B."/>
            <person name="Pazour G.J."/>
            <person name="Richardson P.M."/>
            <person name="Rynearson T.A."/>
            <person name="Saito M.A."/>
            <person name="Schwartz D.C."/>
            <person name="Thamatrakoln K."/>
            <person name="Valentin K."/>
            <person name="Vardi A."/>
            <person name="Wilkerson F.P."/>
            <person name="Rokhsar D.S."/>
        </authorList>
    </citation>
    <scope>NUCLEOTIDE SEQUENCE [LARGE SCALE GENOMIC DNA]</scope>
    <source>
        <strain evidence="2 3">CCMP1335</strain>
    </source>
</reference>
<feature type="compositionally biased region" description="Polar residues" evidence="1">
    <location>
        <begin position="1098"/>
        <end position="1121"/>
    </location>
</feature>
<feature type="compositionally biased region" description="Low complexity" evidence="1">
    <location>
        <begin position="1182"/>
        <end position="1194"/>
    </location>
</feature>
<keyword evidence="3" id="KW-1185">Reference proteome</keyword>
<dbReference type="InParanoid" id="B8CBK5"/>
<reference evidence="2 3" key="2">
    <citation type="journal article" date="2008" name="Nature">
        <title>The Phaeodactylum genome reveals the evolutionary history of diatom genomes.</title>
        <authorList>
            <person name="Bowler C."/>
            <person name="Allen A.E."/>
            <person name="Badger J.H."/>
            <person name="Grimwood J."/>
            <person name="Jabbari K."/>
            <person name="Kuo A."/>
            <person name="Maheswari U."/>
            <person name="Martens C."/>
            <person name="Maumus F."/>
            <person name="Otillar R.P."/>
            <person name="Rayko E."/>
            <person name="Salamov A."/>
            <person name="Vandepoele K."/>
            <person name="Beszteri B."/>
            <person name="Gruber A."/>
            <person name="Heijde M."/>
            <person name="Katinka M."/>
            <person name="Mock T."/>
            <person name="Valentin K."/>
            <person name="Verret F."/>
            <person name="Berges J.A."/>
            <person name="Brownlee C."/>
            <person name="Cadoret J.P."/>
            <person name="Chiovitti A."/>
            <person name="Choi C.J."/>
            <person name="Coesel S."/>
            <person name="De Martino A."/>
            <person name="Detter J.C."/>
            <person name="Durkin C."/>
            <person name="Falciatore A."/>
            <person name="Fournet J."/>
            <person name="Haruta M."/>
            <person name="Huysman M.J."/>
            <person name="Jenkins B.D."/>
            <person name="Jiroutova K."/>
            <person name="Jorgensen R.E."/>
            <person name="Joubert Y."/>
            <person name="Kaplan A."/>
            <person name="Kroger N."/>
            <person name="Kroth P.G."/>
            <person name="La Roche J."/>
            <person name="Lindquist E."/>
            <person name="Lommer M."/>
            <person name="Martin-Jezequel V."/>
            <person name="Lopez P.J."/>
            <person name="Lucas S."/>
            <person name="Mangogna M."/>
            <person name="McGinnis K."/>
            <person name="Medlin L.K."/>
            <person name="Montsant A."/>
            <person name="Oudot-Le Secq M.P."/>
            <person name="Napoli C."/>
            <person name="Obornik M."/>
            <person name="Parker M.S."/>
            <person name="Petit J.L."/>
            <person name="Porcel B.M."/>
            <person name="Poulsen N."/>
            <person name="Robison M."/>
            <person name="Rychlewski L."/>
            <person name="Rynearson T.A."/>
            <person name="Schmutz J."/>
            <person name="Shapiro H."/>
            <person name="Siaut M."/>
            <person name="Stanley M."/>
            <person name="Sussman M.R."/>
            <person name="Taylor A.R."/>
            <person name="Vardi A."/>
            <person name="von Dassow P."/>
            <person name="Vyverman W."/>
            <person name="Willis A."/>
            <person name="Wyrwicz L.S."/>
            <person name="Rokhsar D.S."/>
            <person name="Weissenbach J."/>
            <person name="Armbrust E.V."/>
            <person name="Green B.R."/>
            <person name="Van de Peer Y."/>
            <person name="Grigoriev I.V."/>
        </authorList>
    </citation>
    <scope>NUCLEOTIDE SEQUENCE [LARGE SCALE GENOMIC DNA]</scope>
    <source>
        <strain evidence="2 3">CCMP1335</strain>
    </source>
</reference>
<accession>B8CBK5</accession>
<dbReference type="OMA" id="SERFECI"/>
<feature type="compositionally biased region" description="Polar residues" evidence="1">
    <location>
        <begin position="980"/>
        <end position="996"/>
    </location>
</feature>
<feature type="region of interest" description="Disordered" evidence="1">
    <location>
        <begin position="1080"/>
        <end position="1124"/>
    </location>
</feature>
<feature type="region of interest" description="Disordered" evidence="1">
    <location>
        <begin position="382"/>
        <end position="433"/>
    </location>
</feature>
<dbReference type="AlphaFoldDB" id="B8CBK5"/>
<dbReference type="KEGG" id="tps:THAPSDRAFT_9525"/>
<feature type="compositionally biased region" description="Low complexity" evidence="1">
    <location>
        <begin position="1080"/>
        <end position="1091"/>
    </location>
</feature>
<evidence type="ECO:0000313" key="3">
    <source>
        <dbReference type="Proteomes" id="UP000001449"/>
    </source>
</evidence>
<feature type="region of interest" description="Disordered" evidence="1">
    <location>
        <begin position="757"/>
        <end position="783"/>
    </location>
</feature>
<dbReference type="GeneID" id="7446956"/>
<feature type="region of interest" description="Disordered" evidence="1">
    <location>
        <begin position="1182"/>
        <end position="1206"/>
    </location>
</feature>
<feature type="region of interest" description="Disordered" evidence="1">
    <location>
        <begin position="209"/>
        <end position="234"/>
    </location>
</feature>
<feature type="region of interest" description="Disordered" evidence="1">
    <location>
        <begin position="967"/>
        <end position="996"/>
    </location>
</feature>
<dbReference type="EMBL" id="CM000648">
    <property type="protein sequence ID" value="EED89144.1"/>
    <property type="molecule type" value="Genomic_DNA"/>
</dbReference>
<evidence type="ECO:0000313" key="2">
    <source>
        <dbReference type="EMBL" id="EED89144.1"/>
    </source>
</evidence>
<feature type="compositionally biased region" description="Basic residues" evidence="1">
    <location>
        <begin position="612"/>
        <end position="628"/>
    </location>
</feature>
<feature type="compositionally biased region" description="Low complexity" evidence="1">
    <location>
        <begin position="758"/>
        <end position="769"/>
    </location>
</feature>
<feature type="region of interest" description="Disordered" evidence="1">
    <location>
        <begin position="607"/>
        <end position="628"/>
    </location>
</feature>
<sequence>MNHVWELAPRDEYTLLSNVKLPSNRRVQVDVENDLQMEYVSECTSFLSTSSGVTDDGIISQNDFVLFLLDQCRSQGLCNAKTKLKFEQLEFVLQLKFIRGVCPYKVLEERYNCINDLNQQWQNGNEFGFRVDDANAEEFVKEPTSTPSAIPTIQPSDIPSNNPSITKSTSPSANQSIIPSTRPSLETTLAAPTLVPTSNEFYPVNTPASSTLAPQVKASPSQGASTSTPSSLDEFTTMPSAAIAMTPTSDPAYPIPKSTQFANECMSYLVSPNFLIDGIISQTEFTRFIMHHCIEEGLCDDTCIITFEELGVSLQLEFILGVCHHDDEREKSKCIQELNTMWRSGNEFGFSSDADQLDVLVSDLCSKSFGYVLSMGYASTPAPTNPNSVATAKPSPTPVSSSPIFVDDAGSPSYAVPSQTPHGSPSIVDNKPSTSKRATVGISAALAIVVTVGIIGIHRRSKCSSKHLPRFFFIKETNHFGTSTHKPWDRSPSFPVGYLCSSPSFSSSSSSFRDYRFVSVFTPDGDAIAQFNPNTAGAVVIGSVTIGATSSYSTGPFEKDEESHSLSAKSTSFFSLGQLSHRKESASVVESEISKYDISTLSSSRSSSFVQKRSRRHPSFKHQHSKRRAKLNTSDGATIIIGRSDSFVQQTTRSAPTMGNKFGRHAISFDNQCSFADWQAASLMVAECRNSGLATDSAAATKHQRFFFDLFTSPMSTTSSPISPNNSSCHSLNIDPHHNDVVSLYGGVSSILSSSYQTNSMNTGSASTSNGGGEKSSRMKEAPASEVLIPWRREGFTSLQLSDNGQSASSECSSESGSIEYWGLNLSLATTRHFVASRPIRSVFASCKAGIKGFFKRKQYQHLNKELGLHEDPSVVSMQSFSSQLNLLPPDETDNAVFGLPNLVLGTFAAATIPMKAQTLPSATVHREEGGGDIIDANTLCGESAVVAEDFQSDAFILVVKDTLHQSSSSNGWSSSPSSTFDSVIHSSSDSDQENESINNAMDCSFDAVMAQFKCIESATKPCSINKVVDADTTPTVGKHVEDISLLSNDPTIFLDSTMDDPSQTGVHLMNISQIISVSSGNCSGDSSTKSGIKNEPSDSNEQSAYPLNETNVVSDSSGSVKSRDIPTIVSSNATNASANEMPSHISPIVIAQDTIDAAAPANLVRGNEVLLCTLSQNEYSSSSSEAVSSNNGSRDMNSISLESEEENATNAIDWAISREASKRRLNSNNEVSL</sequence>
<dbReference type="HOGENOM" id="CLU_267430_0_0_1"/>
<gene>
    <name evidence="2" type="ORF">THAPSDRAFT_9525</name>
</gene>
<feature type="region of interest" description="Disordered" evidence="1">
    <location>
        <begin position="142"/>
        <end position="183"/>
    </location>
</feature>
<protein>
    <submittedName>
        <fullName evidence="2">Uncharacterized protein</fullName>
    </submittedName>
</protein>
<proteinExistence type="predicted"/>
<dbReference type="Proteomes" id="UP000001449">
    <property type="component" value="Chromosome 13"/>
</dbReference>
<dbReference type="eggNOG" id="ENOG502T3G1">
    <property type="taxonomic scope" value="Eukaryota"/>
</dbReference>
<organism evidence="2 3">
    <name type="scientific">Thalassiosira pseudonana</name>
    <name type="common">Marine diatom</name>
    <name type="synonym">Cyclotella nana</name>
    <dbReference type="NCBI Taxonomy" id="35128"/>
    <lineage>
        <taxon>Eukaryota</taxon>
        <taxon>Sar</taxon>
        <taxon>Stramenopiles</taxon>
        <taxon>Ochrophyta</taxon>
        <taxon>Bacillariophyta</taxon>
        <taxon>Coscinodiscophyceae</taxon>
        <taxon>Thalassiosirophycidae</taxon>
        <taxon>Thalassiosirales</taxon>
        <taxon>Thalassiosiraceae</taxon>
        <taxon>Thalassiosira</taxon>
    </lineage>
</organism>
<dbReference type="PaxDb" id="35128-Thaps9525"/>
<dbReference type="RefSeq" id="XP_002293408.1">
    <property type="nucleotide sequence ID" value="XM_002293372.1"/>
</dbReference>
<feature type="compositionally biased region" description="Polar residues" evidence="1">
    <location>
        <begin position="143"/>
        <end position="183"/>
    </location>
</feature>
<name>B8CBK5_THAPS</name>
<feature type="compositionally biased region" description="Low complexity" evidence="1">
    <location>
        <begin position="967"/>
        <end position="979"/>
    </location>
</feature>
<evidence type="ECO:0000256" key="1">
    <source>
        <dbReference type="SAM" id="MobiDB-lite"/>
    </source>
</evidence>